<dbReference type="Pfam" id="PF14492">
    <property type="entry name" value="EFG_III"/>
    <property type="match status" value="1"/>
</dbReference>
<dbReference type="FunFam" id="3.40.50.300:FF:000029">
    <property type="entry name" value="Elongation factor G"/>
    <property type="match status" value="1"/>
</dbReference>
<dbReference type="Pfam" id="PF00009">
    <property type="entry name" value="GTP_EFTU"/>
    <property type="match status" value="1"/>
</dbReference>
<gene>
    <name evidence="6" type="ORF">METZ01_LOCUS162605</name>
</gene>
<evidence type="ECO:0000313" key="6">
    <source>
        <dbReference type="EMBL" id="SVB09751.1"/>
    </source>
</evidence>
<dbReference type="InterPro" id="IPR005517">
    <property type="entry name" value="Transl_elong_EFG/EF2_IV"/>
</dbReference>
<dbReference type="InterPro" id="IPR035647">
    <property type="entry name" value="EFG_III/V"/>
</dbReference>
<dbReference type="AlphaFoldDB" id="A0A382B8A4"/>
<dbReference type="InterPro" id="IPR005225">
    <property type="entry name" value="Small_GTP-bd"/>
</dbReference>
<dbReference type="InterPro" id="IPR027417">
    <property type="entry name" value="P-loop_NTPase"/>
</dbReference>
<dbReference type="GO" id="GO:0005525">
    <property type="term" value="F:GTP binding"/>
    <property type="evidence" value="ECO:0007669"/>
    <property type="project" value="UniProtKB-KW"/>
</dbReference>
<reference evidence="6" key="1">
    <citation type="submission" date="2018-05" db="EMBL/GenBank/DDBJ databases">
        <authorList>
            <person name="Lanie J.A."/>
            <person name="Ng W.-L."/>
            <person name="Kazmierczak K.M."/>
            <person name="Andrzejewski T.M."/>
            <person name="Davidsen T.M."/>
            <person name="Wayne K.J."/>
            <person name="Tettelin H."/>
            <person name="Glass J.I."/>
            <person name="Rusch D."/>
            <person name="Podicherti R."/>
            <person name="Tsui H.-C.T."/>
            <person name="Winkler M.E."/>
        </authorList>
    </citation>
    <scope>NUCLEOTIDE SEQUENCE</scope>
</reference>
<keyword evidence="2" id="KW-0251">Elongation factor</keyword>
<sequence length="512" mass="56702">MPQDSLKRTRNIGFIAHIDAGKTTVSERVLYFTGRVKKLGGVDDGNTALDWMAQERERGITITSAATTCSWKNWDINIIDTPGHVDFTAEVERSLRVLDGGVVVFDAVAGVQPQSETVWRQADKYNVPRICFINKMDKVGGDYYRAIGTILDRLGGNPVPIQIPMGQEDKYYGVIDLVEGRSFTYDGESGEYEEGGIPEEYLDEFQVRRLEMIEQVAEVDEHLQEKFLMEEEITVSDLKAAIRESTIAYKMVPVLSGTALKNKCVHPLLDAIGDYLPSPLDVPAVEGTVPGSDECLGRKASKDEPFAALAFKTVTDPYIGRLVYFRVYSGSAKAGAMVLNSVTGDKERLGRIVKMHADQREEVEEVFAGEIAAAVGLKETSTGETVCDADEPILLEKIEFPEPVVSVSVEPRARSDQDKLSDALVKLSDEDPTFRVNYDEETGQTIMSGMGELHLEILTDRMKREFKVEANVGKPRVAFRETVKKSTTAEGKFVRQSGGHGQYGHVIIEMEP</sequence>
<dbReference type="InterPro" id="IPR041095">
    <property type="entry name" value="EFG_II"/>
</dbReference>
<dbReference type="InterPro" id="IPR009000">
    <property type="entry name" value="Transl_B-barrel_sf"/>
</dbReference>
<feature type="non-terminal residue" evidence="6">
    <location>
        <position position="512"/>
    </location>
</feature>
<dbReference type="PROSITE" id="PS00301">
    <property type="entry name" value="G_TR_1"/>
    <property type="match status" value="1"/>
</dbReference>
<dbReference type="InterPro" id="IPR000795">
    <property type="entry name" value="T_Tr_GTP-bd_dom"/>
</dbReference>
<dbReference type="PRINTS" id="PR00315">
    <property type="entry name" value="ELONGATNFCT"/>
</dbReference>
<name>A0A382B8A4_9ZZZZ</name>
<keyword evidence="1" id="KW-0547">Nucleotide-binding</keyword>
<feature type="domain" description="Tr-type G" evidence="5">
    <location>
        <begin position="7"/>
        <end position="280"/>
    </location>
</feature>
<dbReference type="Gene3D" id="2.40.30.10">
    <property type="entry name" value="Translation factors"/>
    <property type="match status" value="1"/>
</dbReference>
<keyword evidence="3" id="KW-0648">Protein biosynthesis</keyword>
<evidence type="ECO:0000256" key="3">
    <source>
        <dbReference type="ARBA" id="ARBA00022917"/>
    </source>
</evidence>
<dbReference type="InterPro" id="IPR020568">
    <property type="entry name" value="Ribosomal_Su5_D2-typ_SF"/>
</dbReference>
<protein>
    <recommendedName>
        <fullName evidence="5">Tr-type G domain-containing protein</fullName>
    </recommendedName>
</protein>
<dbReference type="SUPFAM" id="SSF50447">
    <property type="entry name" value="Translation proteins"/>
    <property type="match status" value="1"/>
</dbReference>
<dbReference type="Gene3D" id="3.30.230.10">
    <property type="match status" value="1"/>
</dbReference>
<dbReference type="SUPFAM" id="SSF54211">
    <property type="entry name" value="Ribosomal protein S5 domain 2-like"/>
    <property type="match status" value="1"/>
</dbReference>
<dbReference type="EMBL" id="UINC01028561">
    <property type="protein sequence ID" value="SVB09751.1"/>
    <property type="molecule type" value="Genomic_DNA"/>
</dbReference>
<dbReference type="SUPFAM" id="SSF54980">
    <property type="entry name" value="EF-G C-terminal domain-like"/>
    <property type="match status" value="1"/>
</dbReference>
<dbReference type="GO" id="GO:0032790">
    <property type="term" value="P:ribosome disassembly"/>
    <property type="evidence" value="ECO:0007669"/>
    <property type="project" value="TreeGrafter"/>
</dbReference>
<evidence type="ECO:0000256" key="4">
    <source>
        <dbReference type="ARBA" id="ARBA00023134"/>
    </source>
</evidence>
<keyword evidence="4" id="KW-0342">GTP-binding</keyword>
<dbReference type="GO" id="GO:0003746">
    <property type="term" value="F:translation elongation factor activity"/>
    <property type="evidence" value="ECO:0007669"/>
    <property type="project" value="UniProtKB-KW"/>
</dbReference>
<dbReference type="PANTHER" id="PTHR43261">
    <property type="entry name" value="TRANSLATION ELONGATION FACTOR G-RELATED"/>
    <property type="match status" value="1"/>
</dbReference>
<accession>A0A382B8A4</accession>
<dbReference type="Pfam" id="PF03144">
    <property type="entry name" value="GTP_EFTU_D2"/>
    <property type="match status" value="1"/>
</dbReference>
<dbReference type="CDD" id="cd04088">
    <property type="entry name" value="EFG_mtEFG_II"/>
    <property type="match status" value="1"/>
</dbReference>
<dbReference type="FunFam" id="3.30.70.870:FF:000001">
    <property type="entry name" value="Elongation factor G"/>
    <property type="match status" value="1"/>
</dbReference>
<dbReference type="InterPro" id="IPR009022">
    <property type="entry name" value="EFG_III"/>
</dbReference>
<evidence type="ECO:0000256" key="2">
    <source>
        <dbReference type="ARBA" id="ARBA00022768"/>
    </source>
</evidence>
<dbReference type="GO" id="GO:0003924">
    <property type="term" value="F:GTPase activity"/>
    <property type="evidence" value="ECO:0007669"/>
    <property type="project" value="InterPro"/>
</dbReference>
<dbReference type="Pfam" id="PF03764">
    <property type="entry name" value="EFG_IV"/>
    <property type="match status" value="1"/>
</dbReference>
<dbReference type="InterPro" id="IPR004540">
    <property type="entry name" value="Transl_elong_EFG/EF2"/>
</dbReference>
<dbReference type="InterPro" id="IPR031157">
    <property type="entry name" value="G_TR_CS"/>
</dbReference>
<dbReference type="Gene3D" id="3.30.70.870">
    <property type="entry name" value="Elongation Factor G (Translational Gtpase), domain 3"/>
    <property type="match status" value="1"/>
</dbReference>
<dbReference type="PANTHER" id="PTHR43261:SF1">
    <property type="entry name" value="RIBOSOME-RELEASING FACTOR 2, MITOCHONDRIAL"/>
    <property type="match status" value="1"/>
</dbReference>
<dbReference type="Gene3D" id="3.40.50.300">
    <property type="entry name" value="P-loop containing nucleotide triphosphate hydrolases"/>
    <property type="match status" value="1"/>
</dbReference>
<dbReference type="NCBIfam" id="TIGR00231">
    <property type="entry name" value="small_GTP"/>
    <property type="match status" value="1"/>
</dbReference>
<dbReference type="FunFam" id="2.40.30.10:FF:000006">
    <property type="entry name" value="Elongation factor G"/>
    <property type="match status" value="1"/>
</dbReference>
<dbReference type="InterPro" id="IPR014721">
    <property type="entry name" value="Ribsml_uS5_D2-typ_fold_subgr"/>
</dbReference>
<dbReference type="InterPro" id="IPR004161">
    <property type="entry name" value="EFTu-like_2"/>
</dbReference>
<dbReference type="CDD" id="cd16262">
    <property type="entry name" value="EFG_III"/>
    <property type="match status" value="1"/>
</dbReference>
<dbReference type="PROSITE" id="PS51722">
    <property type="entry name" value="G_TR_2"/>
    <property type="match status" value="1"/>
</dbReference>
<dbReference type="NCBIfam" id="TIGR00484">
    <property type="entry name" value="EF-G"/>
    <property type="match status" value="1"/>
</dbReference>
<dbReference type="SUPFAM" id="SSF52540">
    <property type="entry name" value="P-loop containing nucleoside triphosphate hydrolases"/>
    <property type="match status" value="1"/>
</dbReference>
<evidence type="ECO:0000256" key="1">
    <source>
        <dbReference type="ARBA" id="ARBA00022741"/>
    </source>
</evidence>
<organism evidence="6">
    <name type="scientific">marine metagenome</name>
    <dbReference type="NCBI Taxonomy" id="408172"/>
    <lineage>
        <taxon>unclassified sequences</taxon>
        <taxon>metagenomes</taxon>
        <taxon>ecological metagenomes</taxon>
    </lineage>
</organism>
<dbReference type="CDD" id="cd01886">
    <property type="entry name" value="EF-G"/>
    <property type="match status" value="1"/>
</dbReference>
<evidence type="ECO:0000259" key="5">
    <source>
        <dbReference type="PROSITE" id="PS51722"/>
    </source>
</evidence>
<proteinExistence type="predicted"/>